<reference evidence="9 10" key="1">
    <citation type="submission" date="2016-07" db="EMBL/GenBank/DDBJ databases">
        <title>Comparative genomics of the Campylobacter concisus group.</title>
        <authorList>
            <person name="Miller W.G."/>
            <person name="Yee E."/>
            <person name="Chapman M.H."/>
            <person name="Huynh S."/>
            <person name="Bono J.L."/>
            <person name="On S.L.W."/>
            <person name="StLeger J."/>
            <person name="Foster G."/>
            <person name="Parker C.T."/>
        </authorList>
    </citation>
    <scope>NUCLEOTIDE SEQUENCE [LARGE SCALE GENOMIC DNA]</scope>
    <source>
        <strain evidence="9 10">CCUG 21559</strain>
    </source>
</reference>
<dbReference type="RefSeq" id="WP_236844906.1">
    <property type="nucleotide sequence ID" value="NZ_CP012542.1"/>
</dbReference>
<dbReference type="GO" id="GO:0071973">
    <property type="term" value="P:bacterial-type flagellum-dependent cell motility"/>
    <property type="evidence" value="ECO:0007669"/>
    <property type="project" value="TreeGrafter"/>
</dbReference>
<dbReference type="GO" id="GO:0005576">
    <property type="term" value="C:extracellular region"/>
    <property type="evidence" value="ECO:0007669"/>
    <property type="project" value="UniProtKB-SubCell"/>
</dbReference>
<keyword evidence="9" id="KW-0969">Cilium</keyword>
<comment type="similarity">
    <text evidence="1 5">Belongs to the FliD family.</text>
</comment>
<evidence type="ECO:0000256" key="4">
    <source>
        <dbReference type="ARBA" id="ARBA00023143"/>
    </source>
</evidence>
<evidence type="ECO:0000256" key="3">
    <source>
        <dbReference type="ARBA" id="ARBA00023054"/>
    </source>
</evidence>
<keyword evidence="9" id="KW-0282">Flagellum</keyword>
<feature type="region of interest" description="Disordered" evidence="6">
    <location>
        <begin position="1"/>
        <end position="36"/>
    </location>
</feature>
<dbReference type="GO" id="GO:0007155">
    <property type="term" value="P:cell adhesion"/>
    <property type="evidence" value="ECO:0007669"/>
    <property type="project" value="InterPro"/>
</dbReference>
<accession>A0A6G5QHG6</accession>
<keyword evidence="3 5" id="KW-0175">Coiled coil</keyword>
<evidence type="ECO:0000313" key="10">
    <source>
        <dbReference type="Proteomes" id="UP000503264"/>
    </source>
</evidence>
<comment type="subcellular location">
    <subcellularLocation>
        <location evidence="5">Secreted</location>
    </subcellularLocation>
    <subcellularLocation>
        <location evidence="5">Bacterial flagellum</location>
    </subcellularLocation>
</comment>
<evidence type="ECO:0000256" key="6">
    <source>
        <dbReference type="SAM" id="MobiDB-lite"/>
    </source>
</evidence>
<feature type="compositionally biased region" description="Low complexity" evidence="6">
    <location>
        <begin position="1"/>
        <end position="29"/>
    </location>
</feature>
<dbReference type="InterPro" id="IPR003481">
    <property type="entry name" value="FliD_N"/>
</dbReference>
<dbReference type="Pfam" id="PF07195">
    <property type="entry name" value="FliD_C"/>
    <property type="match status" value="1"/>
</dbReference>
<keyword evidence="9" id="KW-0966">Cell projection</keyword>
<gene>
    <name evidence="9" type="primary">fliD</name>
    <name evidence="9" type="ORF">CMUC_1307</name>
</gene>
<feature type="domain" description="Flagellar hook-associated protein 2 C-terminal" evidence="8">
    <location>
        <begin position="266"/>
        <end position="601"/>
    </location>
</feature>
<evidence type="ECO:0000313" key="9">
    <source>
        <dbReference type="EMBL" id="QCD45072.1"/>
    </source>
</evidence>
<keyword evidence="10" id="KW-1185">Reference proteome</keyword>
<dbReference type="InterPro" id="IPR010809">
    <property type="entry name" value="FliD_C"/>
</dbReference>
<evidence type="ECO:0000256" key="1">
    <source>
        <dbReference type="ARBA" id="ARBA00009764"/>
    </source>
</evidence>
<organism evidence="9 10">
    <name type="scientific">Campylobacter mucosalis CCUG 21559</name>
    <dbReference type="NCBI Taxonomy" id="1032067"/>
    <lineage>
        <taxon>Bacteria</taxon>
        <taxon>Pseudomonadati</taxon>
        <taxon>Campylobacterota</taxon>
        <taxon>Epsilonproteobacteria</taxon>
        <taxon>Campylobacterales</taxon>
        <taxon>Campylobacteraceae</taxon>
        <taxon>Campylobacter</taxon>
    </lineage>
</organism>
<evidence type="ECO:0000259" key="7">
    <source>
        <dbReference type="Pfam" id="PF02465"/>
    </source>
</evidence>
<dbReference type="GO" id="GO:0009421">
    <property type="term" value="C:bacterial-type flagellum filament cap"/>
    <property type="evidence" value="ECO:0007669"/>
    <property type="project" value="InterPro"/>
</dbReference>
<dbReference type="Proteomes" id="UP000503264">
    <property type="component" value="Chromosome"/>
</dbReference>
<comment type="function">
    <text evidence="5">Required for morphogenesis and for the elongation of the flagellar filament by facilitating polymerization of the flagellin monomers at the tip of growing filament. Forms a capping structure, which prevents flagellin subunits (transported through the central channel of the flagellum) from leaking out without polymerization at the distal end.</text>
</comment>
<feature type="coiled-coil region" evidence="5">
    <location>
        <begin position="558"/>
        <end position="617"/>
    </location>
</feature>
<dbReference type="EMBL" id="CP012542">
    <property type="protein sequence ID" value="QCD45072.1"/>
    <property type="molecule type" value="Genomic_DNA"/>
</dbReference>
<proteinExistence type="inferred from homology"/>
<protein>
    <recommendedName>
        <fullName evidence="5">Flagellar hook-associated protein 2</fullName>
        <shortName evidence="5">HAP2</shortName>
    </recommendedName>
    <alternativeName>
        <fullName evidence="5">Flagellar cap protein</fullName>
    </alternativeName>
</protein>
<dbReference type="NCBIfam" id="NF009400">
    <property type="entry name" value="PRK12765.1"/>
    <property type="match status" value="1"/>
</dbReference>
<dbReference type="Pfam" id="PF02465">
    <property type="entry name" value="FliD_N"/>
    <property type="match status" value="1"/>
</dbReference>
<keyword evidence="4 5" id="KW-0975">Bacterial flagellum</keyword>
<dbReference type="AlphaFoldDB" id="A0A6G5QHG6"/>
<evidence type="ECO:0000256" key="5">
    <source>
        <dbReference type="RuleBase" id="RU362066"/>
    </source>
</evidence>
<evidence type="ECO:0000259" key="8">
    <source>
        <dbReference type="Pfam" id="PF07195"/>
    </source>
</evidence>
<dbReference type="InterPro" id="IPR040026">
    <property type="entry name" value="FliD"/>
</dbReference>
<keyword evidence="5" id="KW-0964">Secreted</keyword>
<dbReference type="PANTHER" id="PTHR30288">
    <property type="entry name" value="FLAGELLAR CAP/ASSEMBLY PROTEIN FLID"/>
    <property type="match status" value="1"/>
</dbReference>
<evidence type="ECO:0000256" key="2">
    <source>
        <dbReference type="ARBA" id="ARBA00011255"/>
    </source>
</evidence>
<dbReference type="Gene3D" id="3.30.70.2120">
    <property type="match status" value="1"/>
</dbReference>
<feature type="domain" description="Flagellar hook-associated protein 2 N-terminal" evidence="7">
    <location>
        <begin position="42"/>
        <end position="132"/>
    </location>
</feature>
<name>A0A6G5QHG6_9BACT</name>
<dbReference type="GO" id="GO:0009424">
    <property type="term" value="C:bacterial-type flagellum hook"/>
    <property type="evidence" value="ECO:0007669"/>
    <property type="project" value="UniProtKB-UniRule"/>
</dbReference>
<comment type="subunit">
    <text evidence="2 5">Homopentamer.</text>
</comment>
<dbReference type="PANTHER" id="PTHR30288:SF0">
    <property type="entry name" value="FLAGELLAR HOOK-ASSOCIATED PROTEIN 2"/>
    <property type="match status" value="1"/>
</dbReference>
<sequence length="619" mass="66591">MAEVSSTTSTPSTTTTSTSTNTKANTSKTGIMGLGSNNKLNDETLDKLKAADSAAIIDPITRKIDKNTAQKEDLGALIGLAKNLSSSFSSLTDETNYLKRQVTSTGTSASVAAVTGVAIQDISLNVQQLAQRDSFQSEKFSSQLSLIGIASDSSFDIEIRGVKYTIDLKPSSTYQDLADLINEKAGGDVQARMINVGNGYQMVLQSKYTGAENSMKLTSTSGDALEKLGWDSKTIPVKDDTGAAVLNPDGTPKTTTNLEKNRLTTASDAKFEYNGLQITRKNNTFDDLRSGVTITLKETGASNFSIGNDTSELLKAVETMMGSYNNFLAALEIGTKYDDKTGESGQLQGVNEVTSIRSTLHRIFTSQDSNGNSITDFGITIGEDGKLAFIDPKDPTKTSNDASVFLSKLNSNHEAIKNFFMGFSKIEPISYTGTSDVSAGSVELKSGDLTINGISVKLAQTNTNATAKENALALLKAINSAGILGVEATLSSDQKRIMLKASDGSDIEIKGNNSVLAKFGMSENTIRAKTTNFDGLFTKMSDQLDKLVGSNGSLTIYDKKLADDNKKLTDEREKAQTNLDDKYKQMRDTWSKYDTLIAKLENQFATLKAMIDAEMKKKD</sequence>